<dbReference type="Proteomes" id="UP001153365">
    <property type="component" value="Unassembled WGS sequence"/>
</dbReference>
<organism evidence="1 2">
    <name type="scientific">Phakopsora pachyrhizi</name>
    <name type="common">Asian soybean rust disease fungus</name>
    <dbReference type="NCBI Taxonomy" id="170000"/>
    <lineage>
        <taxon>Eukaryota</taxon>
        <taxon>Fungi</taxon>
        <taxon>Dikarya</taxon>
        <taxon>Basidiomycota</taxon>
        <taxon>Pucciniomycotina</taxon>
        <taxon>Pucciniomycetes</taxon>
        <taxon>Pucciniales</taxon>
        <taxon>Phakopsoraceae</taxon>
        <taxon>Phakopsora</taxon>
    </lineage>
</organism>
<sequence>MLSTTACIITQHSFVWSGLGPDLGRAGLAGLVWSGLVWAGSGLLGRGLGAGWSLLGLDCLLQIDLKANFDMVVGGGAGWDWTASSKLVEVLGEGEGWGWLGLKGRGQAGPGSSEVVLGLIWARLGLEG</sequence>
<dbReference type="AlphaFoldDB" id="A0AAV0BTE9"/>
<gene>
    <name evidence="1" type="ORF">PPACK8108_LOCUS24817</name>
</gene>
<dbReference type="EMBL" id="CALTRL010006113">
    <property type="protein sequence ID" value="CAH7689699.1"/>
    <property type="molecule type" value="Genomic_DNA"/>
</dbReference>
<reference evidence="1" key="1">
    <citation type="submission" date="2022-06" db="EMBL/GenBank/DDBJ databases">
        <authorList>
            <consortium name="SYNGENTA / RWTH Aachen University"/>
        </authorList>
    </citation>
    <scope>NUCLEOTIDE SEQUENCE</scope>
</reference>
<accession>A0AAV0BTE9</accession>
<evidence type="ECO:0000313" key="2">
    <source>
        <dbReference type="Proteomes" id="UP001153365"/>
    </source>
</evidence>
<evidence type="ECO:0000313" key="1">
    <source>
        <dbReference type="EMBL" id="CAH7689699.1"/>
    </source>
</evidence>
<keyword evidence="2" id="KW-1185">Reference proteome</keyword>
<comment type="caution">
    <text evidence="1">The sequence shown here is derived from an EMBL/GenBank/DDBJ whole genome shotgun (WGS) entry which is preliminary data.</text>
</comment>
<name>A0AAV0BTE9_PHAPC</name>
<proteinExistence type="predicted"/>
<protein>
    <submittedName>
        <fullName evidence="1">Uncharacterized protein</fullName>
    </submittedName>
</protein>